<comment type="caution">
    <text evidence="6">The sequence shown here is derived from an EMBL/GenBank/DDBJ whole genome shotgun (WGS) entry which is preliminary data.</text>
</comment>
<feature type="transmembrane region" description="Helical" evidence="4">
    <location>
        <begin position="52"/>
        <end position="69"/>
    </location>
</feature>
<dbReference type="InterPro" id="IPR020846">
    <property type="entry name" value="MFS_dom"/>
</dbReference>
<feature type="transmembrane region" description="Helical" evidence="4">
    <location>
        <begin position="247"/>
        <end position="267"/>
    </location>
</feature>
<dbReference type="PANTHER" id="PTHR11360">
    <property type="entry name" value="MONOCARBOXYLATE TRANSPORTER"/>
    <property type="match status" value="1"/>
</dbReference>
<feature type="transmembrane region" description="Helical" evidence="4">
    <location>
        <begin position="308"/>
        <end position="330"/>
    </location>
</feature>
<feature type="transmembrane region" description="Helical" evidence="4">
    <location>
        <begin position="76"/>
        <end position="96"/>
    </location>
</feature>
<evidence type="ECO:0000313" key="7">
    <source>
        <dbReference type="Proteomes" id="UP000240418"/>
    </source>
</evidence>
<dbReference type="GO" id="GO:0022857">
    <property type="term" value="F:transmembrane transporter activity"/>
    <property type="evidence" value="ECO:0007669"/>
    <property type="project" value="InterPro"/>
</dbReference>
<keyword evidence="1 4" id="KW-0812">Transmembrane</keyword>
<dbReference type="PROSITE" id="PS50850">
    <property type="entry name" value="MFS"/>
    <property type="match status" value="1"/>
</dbReference>
<dbReference type="Proteomes" id="UP000240418">
    <property type="component" value="Unassembled WGS sequence"/>
</dbReference>
<evidence type="ECO:0000256" key="2">
    <source>
        <dbReference type="ARBA" id="ARBA00022989"/>
    </source>
</evidence>
<evidence type="ECO:0000256" key="4">
    <source>
        <dbReference type="SAM" id="Phobius"/>
    </source>
</evidence>
<dbReference type="EMBL" id="PYGJ01000001">
    <property type="protein sequence ID" value="PSL22304.1"/>
    <property type="molecule type" value="Genomic_DNA"/>
</dbReference>
<dbReference type="InterPro" id="IPR011701">
    <property type="entry name" value="MFS"/>
</dbReference>
<dbReference type="InterPro" id="IPR050327">
    <property type="entry name" value="Proton-linked_MCT"/>
</dbReference>
<reference evidence="6 7" key="1">
    <citation type="submission" date="2018-03" db="EMBL/GenBank/DDBJ databases">
        <title>Genomic Encyclopedia of Archaeal and Bacterial Type Strains, Phase II (KMG-II): from individual species to whole genera.</title>
        <authorList>
            <person name="Goeker M."/>
        </authorList>
    </citation>
    <scope>NUCLEOTIDE SEQUENCE [LARGE SCALE GENOMIC DNA]</scope>
    <source>
        <strain evidence="6 7">DSM 100673</strain>
    </source>
</reference>
<feature type="transmembrane region" description="Helical" evidence="4">
    <location>
        <begin position="216"/>
        <end position="235"/>
    </location>
</feature>
<organism evidence="6 7">
    <name type="scientific">Shimia abyssi</name>
    <dbReference type="NCBI Taxonomy" id="1662395"/>
    <lineage>
        <taxon>Bacteria</taxon>
        <taxon>Pseudomonadati</taxon>
        <taxon>Pseudomonadota</taxon>
        <taxon>Alphaproteobacteria</taxon>
        <taxon>Rhodobacterales</taxon>
        <taxon>Roseobacteraceae</taxon>
    </lineage>
</organism>
<dbReference type="InterPro" id="IPR036259">
    <property type="entry name" value="MFS_trans_sf"/>
</dbReference>
<feature type="domain" description="Major facilitator superfamily (MFS) profile" evidence="5">
    <location>
        <begin position="15"/>
        <end position="397"/>
    </location>
</feature>
<evidence type="ECO:0000256" key="3">
    <source>
        <dbReference type="ARBA" id="ARBA00023136"/>
    </source>
</evidence>
<evidence type="ECO:0000256" key="1">
    <source>
        <dbReference type="ARBA" id="ARBA00022692"/>
    </source>
</evidence>
<keyword evidence="2 4" id="KW-1133">Transmembrane helix</keyword>
<dbReference type="SUPFAM" id="SSF103473">
    <property type="entry name" value="MFS general substrate transporter"/>
    <property type="match status" value="1"/>
</dbReference>
<feature type="transmembrane region" description="Helical" evidence="4">
    <location>
        <begin position="102"/>
        <end position="125"/>
    </location>
</feature>
<feature type="transmembrane region" description="Helical" evidence="4">
    <location>
        <begin position="168"/>
        <end position="188"/>
    </location>
</feature>
<gene>
    <name evidence="6" type="ORF">CLV88_101731</name>
</gene>
<keyword evidence="7" id="KW-1185">Reference proteome</keyword>
<dbReference type="Pfam" id="PF07690">
    <property type="entry name" value="MFS_1"/>
    <property type="match status" value="1"/>
</dbReference>
<evidence type="ECO:0000259" key="5">
    <source>
        <dbReference type="PROSITE" id="PS50850"/>
    </source>
</evidence>
<name>A0A2P8FKQ1_9RHOB</name>
<accession>A0A2P8FKQ1</accession>
<feature type="transmembrane region" description="Helical" evidence="4">
    <location>
        <begin position="279"/>
        <end position="302"/>
    </location>
</feature>
<proteinExistence type="predicted"/>
<feature type="transmembrane region" description="Helical" evidence="4">
    <location>
        <begin position="342"/>
        <end position="361"/>
    </location>
</feature>
<dbReference type="PANTHER" id="PTHR11360:SF290">
    <property type="entry name" value="MONOCARBOXYLATE MFS PERMEASE"/>
    <property type="match status" value="1"/>
</dbReference>
<feature type="transmembrane region" description="Helical" evidence="4">
    <location>
        <begin position="12"/>
        <end position="40"/>
    </location>
</feature>
<feature type="transmembrane region" description="Helical" evidence="4">
    <location>
        <begin position="137"/>
        <end position="156"/>
    </location>
</feature>
<dbReference type="AlphaFoldDB" id="A0A2P8FKQ1"/>
<dbReference type="OrthoDB" id="9796632at2"/>
<dbReference type="CDD" id="cd17355">
    <property type="entry name" value="MFS_YcxA_like"/>
    <property type="match status" value="1"/>
</dbReference>
<dbReference type="Gene3D" id="1.20.1250.20">
    <property type="entry name" value="MFS general substrate transporter like domains"/>
    <property type="match status" value="2"/>
</dbReference>
<protein>
    <submittedName>
        <fullName evidence="6">Sugar phosphate permease</fullName>
    </submittedName>
</protein>
<dbReference type="RefSeq" id="WP_106606966.1">
    <property type="nucleotide sequence ID" value="NZ_PYGJ01000001.1"/>
</dbReference>
<keyword evidence="3 4" id="KW-0472">Membrane</keyword>
<sequence>MIDHDITDSRYSWIRLGITLAIALVGNVGMWAVIVVMPAVQAEFGIDRADAALPYTLTMVGFATGNFAIGRAVDRWGITVSLIGAAVLIALSFGAAALSGSVALLTLAHLFLGFGTAASFGPLIADISLWFQKRRGIAVAITASGNYLSGAIWPILLSGVLSGYGWRAVFLVLPVISLAVMVPLSLLLRRRVPMETLAAQDMTTQARHGKAPFRPVVLQWMLGIAGIGCCVAMSMPQVHIVSFCVDLGYGPAVGAEMLSLMLLGGVVSRLVSGMVADRLGGVVTLLIGSALQCLALFLFLPFDGLAPLYLVSLVFGLSQGGIVPAYALVVREYMPAREAGRRVGFVLMATIMGMALGGWISGVIYDVSGSYDWAFLNGVAWNLMNVAIMIVILFRTRRGHDQTQSVTARI</sequence>
<feature type="transmembrane region" description="Helical" evidence="4">
    <location>
        <begin position="373"/>
        <end position="394"/>
    </location>
</feature>
<evidence type="ECO:0000313" key="6">
    <source>
        <dbReference type="EMBL" id="PSL22304.1"/>
    </source>
</evidence>